<evidence type="ECO:0000256" key="7">
    <source>
        <dbReference type="ARBA" id="ARBA00038475"/>
    </source>
</evidence>
<evidence type="ECO:0000256" key="4">
    <source>
        <dbReference type="ARBA" id="ARBA00022737"/>
    </source>
</evidence>
<reference evidence="9 10" key="1">
    <citation type="submission" date="2016-06" db="EMBL/GenBank/DDBJ databases">
        <authorList>
            <consortium name="Pathogen Informatics"/>
        </authorList>
    </citation>
    <scope>NUCLEOTIDE SEQUENCE [LARGE SCALE GENOMIC DNA]</scope>
    <source>
        <strain evidence="9">PowCR01</strain>
    </source>
</reference>
<dbReference type="AlphaFoldDB" id="A0A1C3KSW4"/>
<name>A0A1C3KSW4_PLAOA</name>
<evidence type="ECO:0000256" key="8">
    <source>
        <dbReference type="SAM" id="Phobius"/>
    </source>
</evidence>
<evidence type="ECO:0000256" key="1">
    <source>
        <dbReference type="ARBA" id="ARBA00004141"/>
    </source>
</evidence>
<keyword evidence="6 8" id="KW-0472">Membrane</keyword>
<protein>
    <recommendedName>
        <fullName evidence="11">PQ-loop repeat-containing protein</fullName>
    </recommendedName>
</protein>
<proteinExistence type="inferred from homology"/>
<comment type="similarity">
    <text evidence="7">Belongs to the MPDU1 (TC 2.A.43.3) family.</text>
</comment>
<dbReference type="SMART" id="SM00679">
    <property type="entry name" value="CTNS"/>
    <property type="match status" value="2"/>
</dbReference>
<dbReference type="PANTHER" id="PTHR12226:SF2">
    <property type="entry name" value="MANNOSE-P-DOLICHOL UTILIZATION DEFECT 1 PROTEIN"/>
    <property type="match status" value="1"/>
</dbReference>
<dbReference type="InterPro" id="IPR016817">
    <property type="entry name" value="MannP-dilichol_defect-1"/>
</dbReference>
<keyword evidence="3 8" id="KW-0812">Transmembrane</keyword>
<dbReference type="EMBL" id="LT594513">
    <property type="protein sequence ID" value="SBT77228.1"/>
    <property type="molecule type" value="Genomic_DNA"/>
</dbReference>
<feature type="transmembrane region" description="Helical" evidence="8">
    <location>
        <begin position="20"/>
        <end position="40"/>
    </location>
</feature>
<keyword evidence="4" id="KW-0677">Repeat</keyword>
<evidence type="ECO:0008006" key="11">
    <source>
        <dbReference type="Google" id="ProtNLM"/>
    </source>
</evidence>
<evidence type="ECO:0000256" key="5">
    <source>
        <dbReference type="ARBA" id="ARBA00022989"/>
    </source>
</evidence>
<dbReference type="VEuPathDB" id="PlasmoDB:PocGH01_09041400"/>
<dbReference type="Gene3D" id="1.20.1280.290">
    <property type="match status" value="1"/>
</dbReference>
<dbReference type="OrthoDB" id="271506at2759"/>
<keyword evidence="2" id="KW-0813">Transport</keyword>
<evidence type="ECO:0000256" key="2">
    <source>
        <dbReference type="ARBA" id="ARBA00022448"/>
    </source>
</evidence>
<feature type="transmembrane region" description="Helical" evidence="8">
    <location>
        <begin position="169"/>
        <end position="188"/>
    </location>
</feature>
<sequence length="252" mass="28363">MKGVSYNVFSEGFYNKASISSVLNSVFMYSIIVGSCFIKLPQLTKIISNKTVAGLSFVSVYTEIFVATSLIVFSIKKQIRIGLYLDIIFINSQNIVIVFFMWKYTNAYSKCIQFLKTGFYVLFALFLLFGLPDALVPLLGLVAAPISCFSKLPQIYLNQKNKNTGNLSFLTYVFVFFGNLARLFTIFFNSNSKIFLINCGIVSSLNLTILLQVKLENWKGSNTMQFYTRPVRPSASVAYCPLCITLFAHPNV</sequence>
<feature type="transmembrane region" description="Helical" evidence="8">
    <location>
        <begin position="81"/>
        <end position="102"/>
    </location>
</feature>
<gene>
    <name evidence="9" type="primary">PowCR01_090036400</name>
    <name evidence="9" type="ORF">POWCR01_090036400</name>
</gene>
<dbReference type="GO" id="GO:0016020">
    <property type="term" value="C:membrane"/>
    <property type="evidence" value="ECO:0007669"/>
    <property type="project" value="UniProtKB-SubCell"/>
</dbReference>
<feature type="transmembrane region" description="Helical" evidence="8">
    <location>
        <begin position="52"/>
        <end position="75"/>
    </location>
</feature>
<dbReference type="VEuPathDB" id="PlasmoDB:POWCR01_090036400"/>
<evidence type="ECO:0000256" key="3">
    <source>
        <dbReference type="ARBA" id="ARBA00022692"/>
    </source>
</evidence>
<dbReference type="Pfam" id="PF04193">
    <property type="entry name" value="PQ-loop"/>
    <property type="match status" value="2"/>
</dbReference>
<dbReference type="PANTHER" id="PTHR12226">
    <property type="entry name" value="MANNOSE-P-DOLICHOL UTILIZATION DEFECT 1 LEC35 -RELATED"/>
    <property type="match status" value="1"/>
</dbReference>
<feature type="transmembrane region" description="Helical" evidence="8">
    <location>
        <begin position="114"/>
        <end position="132"/>
    </location>
</feature>
<keyword evidence="5 8" id="KW-1133">Transmembrane helix</keyword>
<evidence type="ECO:0000313" key="9">
    <source>
        <dbReference type="EMBL" id="SBT77228.1"/>
    </source>
</evidence>
<dbReference type="Proteomes" id="UP000243200">
    <property type="component" value="Chromosome 9"/>
</dbReference>
<accession>A0A1C3KSW4</accession>
<evidence type="ECO:0000256" key="6">
    <source>
        <dbReference type="ARBA" id="ARBA00023136"/>
    </source>
</evidence>
<organism evidence="9 10">
    <name type="scientific">Plasmodium ovale</name>
    <name type="common">malaria parasite P. ovale</name>
    <dbReference type="NCBI Taxonomy" id="36330"/>
    <lineage>
        <taxon>Eukaryota</taxon>
        <taxon>Sar</taxon>
        <taxon>Alveolata</taxon>
        <taxon>Apicomplexa</taxon>
        <taxon>Aconoidasida</taxon>
        <taxon>Haemosporida</taxon>
        <taxon>Plasmodiidae</taxon>
        <taxon>Plasmodium</taxon>
        <taxon>Plasmodium (Plasmodium)</taxon>
    </lineage>
</organism>
<evidence type="ECO:0000313" key="10">
    <source>
        <dbReference type="Proteomes" id="UP000243200"/>
    </source>
</evidence>
<comment type="subcellular location">
    <subcellularLocation>
        <location evidence="1">Membrane</location>
        <topology evidence="1">Multi-pass membrane protein</topology>
    </subcellularLocation>
</comment>
<dbReference type="InterPro" id="IPR006603">
    <property type="entry name" value="PQ-loop_rpt"/>
</dbReference>